<dbReference type="GO" id="GO:0005829">
    <property type="term" value="C:cytosol"/>
    <property type="evidence" value="ECO:0007669"/>
    <property type="project" value="TreeGrafter"/>
</dbReference>
<sequence>MYAIIDIETTGGAFNQEGITEIAIYRFDGIEITDQLISLVNPERPIQPFVEKLTGIRQPMLKAAPKFYEIAKRIIEIIDGCIIVAHNANFDYRVLQLEFNRLGYNFNMPTLCTVELSKKLLPDASSYSLGKLVRSLGIPIADRHRASGDALATVKLFELLLAKDEDKTIVKNHIKNELSLGISPKWISITEKLPYSTGIVYFYNKNQQLIYVIKATNIYKKALTILTGEQRIYQKIQQEVFDISFETTGSEIIAKIKEDIEIKKHKPKYNNTRNLYIESKWAVFFGNDEQPLKVGKTDSSQTIIRTFKKQKSAQKFIEETLREAQEKSDSESISLALSVKQIITEKIPAIDNSILVLKGRKNGEKGIIMVENNTVKGYGYAGLNYQISEHKILKQIIIPVPESKNYYEWLIDYLCKKNNYKIIPLQQPDNEKIKV</sequence>
<dbReference type="SMART" id="SM00479">
    <property type="entry name" value="EXOIII"/>
    <property type="match status" value="1"/>
</dbReference>
<evidence type="ECO:0000259" key="3">
    <source>
        <dbReference type="SMART" id="SM00479"/>
    </source>
</evidence>
<dbReference type="GO" id="GO:0003887">
    <property type="term" value="F:DNA-directed DNA polymerase activity"/>
    <property type="evidence" value="ECO:0007669"/>
    <property type="project" value="InterPro"/>
</dbReference>
<dbReference type="InterPro" id="IPR006054">
    <property type="entry name" value="DnaQ"/>
</dbReference>
<dbReference type="InterPro" id="IPR035901">
    <property type="entry name" value="GIY-YIG_endonuc_sf"/>
</dbReference>
<evidence type="ECO:0000313" key="4">
    <source>
        <dbReference type="EMBL" id="PJR05138.1"/>
    </source>
</evidence>
<dbReference type="AlphaFoldDB" id="A0A2M9R8G1"/>
<gene>
    <name evidence="4" type="ORF">CDL10_08560</name>
</gene>
<protein>
    <recommendedName>
        <fullName evidence="3">Exonuclease domain-containing protein</fullName>
    </recommendedName>
</protein>
<dbReference type="RefSeq" id="WP_100678697.1">
    <property type="nucleotide sequence ID" value="NZ_NIPO01000001.1"/>
</dbReference>
<dbReference type="CDD" id="cd10434">
    <property type="entry name" value="GIY-YIG_UvrC_Cho"/>
    <property type="match status" value="1"/>
</dbReference>
<dbReference type="Pfam" id="PF00929">
    <property type="entry name" value="RNase_T"/>
    <property type="match status" value="1"/>
</dbReference>
<dbReference type="GO" id="GO:0003677">
    <property type="term" value="F:DNA binding"/>
    <property type="evidence" value="ECO:0007669"/>
    <property type="project" value="InterPro"/>
</dbReference>
<comment type="caution">
    <text evidence="4">The sequence shown here is derived from an EMBL/GenBank/DDBJ whole genome shotgun (WGS) entry which is preliminary data.</text>
</comment>
<dbReference type="InterPro" id="IPR013520">
    <property type="entry name" value="Ribonucl_H"/>
</dbReference>
<dbReference type="InterPro" id="IPR047296">
    <property type="entry name" value="GIY-YIG_UvrC_Cho"/>
</dbReference>
<dbReference type="CDD" id="cd06127">
    <property type="entry name" value="DEDDh"/>
    <property type="match status" value="1"/>
</dbReference>
<evidence type="ECO:0000256" key="1">
    <source>
        <dbReference type="ARBA" id="ARBA00025483"/>
    </source>
</evidence>
<dbReference type="InterPro" id="IPR036397">
    <property type="entry name" value="RNaseH_sf"/>
</dbReference>
<accession>A0A2M9R8G1</accession>
<comment type="function">
    <text evidence="1">DNA polymerase III is a complex, multichain enzyme responsible for most of the replicative synthesis in bacteria. The epsilon subunit contain the editing function and is a proofreading 3'-5' exonuclease.</text>
</comment>
<evidence type="ECO:0000256" key="2">
    <source>
        <dbReference type="ARBA" id="ARBA00026073"/>
    </source>
</evidence>
<dbReference type="SUPFAM" id="SSF53098">
    <property type="entry name" value="Ribonuclease H-like"/>
    <property type="match status" value="1"/>
</dbReference>
<organism evidence="4 5">
    <name type="scientific">Avrilella dinanensis</name>
    <dbReference type="NCBI Taxonomy" id="2008672"/>
    <lineage>
        <taxon>Bacteria</taxon>
        <taxon>Pseudomonadati</taxon>
        <taxon>Bacteroidota</taxon>
        <taxon>Flavobacteriia</taxon>
        <taxon>Flavobacteriales</taxon>
        <taxon>Flavobacteriaceae</taxon>
        <taxon>Avrilella</taxon>
    </lineage>
</organism>
<feature type="domain" description="Exonuclease" evidence="3">
    <location>
        <begin position="1"/>
        <end position="166"/>
    </location>
</feature>
<dbReference type="Gene3D" id="3.40.1440.10">
    <property type="entry name" value="GIY-YIG endonuclease"/>
    <property type="match status" value="1"/>
</dbReference>
<keyword evidence="5" id="KW-1185">Reference proteome</keyword>
<dbReference type="Proteomes" id="UP000231960">
    <property type="component" value="Unassembled WGS sequence"/>
</dbReference>
<dbReference type="GO" id="GO:0006289">
    <property type="term" value="P:nucleotide-excision repair"/>
    <property type="evidence" value="ECO:0007669"/>
    <property type="project" value="InterPro"/>
</dbReference>
<dbReference type="FunFam" id="3.30.420.10:FF:000045">
    <property type="entry name" value="3'-5' exonuclease DinG"/>
    <property type="match status" value="1"/>
</dbReference>
<dbReference type="PANTHER" id="PTHR30231">
    <property type="entry name" value="DNA POLYMERASE III SUBUNIT EPSILON"/>
    <property type="match status" value="1"/>
</dbReference>
<dbReference type="InterPro" id="IPR012337">
    <property type="entry name" value="RNaseH-like_sf"/>
</dbReference>
<dbReference type="EMBL" id="NIPO01000001">
    <property type="protein sequence ID" value="PJR05138.1"/>
    <property type="molecule type" value="Genomic_DNA"/>
</dbReference>
<dbReference type="GO" id="GO:0045004">
    <property type="term" value="P:DNA replication proofreading"/>
    <property type="evidence" value="ECO:0007669"/>
    <property type="project" value="TreeGrafter"/>
</dbReference>
<comment type="subunit">
    <text evidence="2">DNA polymerase III contains a core (composed of alpha, epsilon and theta chains) that associates with a tau subunit. This core dimerizes to form the POLIII' complex. PolIII' associates with the gamma complex (composed of gamma, delta, delta', psi and chi chains) and with the beta chain to form the complete DNA polymerase III complex.</text>
</comment>
<dbReference type="OrthoDB" id="9803913at2"/>
<evidence type="ECO:0000313" key="5">
    <source>
        <dbReference type="Proteomes" id="UP000231960"/>
    </source>
</evidence>
<dbReference type="NCBIfam" id="TIGR00573">
    <property type="entry name" value="dnaq"/>
    <property type="match status" value="1"/>
</dbReference>
<name>A0A2M9R8G1_9FLAO</name>
<dbReference type="GO" id="GO:0008408">
    <property type="term" value="F:3'-5' exonuclease activity"/>
    <property type="evidence" value="ECO:0007669"/>
    <property type="project" value="TreeGrafter"/>
</dbReference>
<dbReference type="Gene3D" id="3.30.420.10">
    <property type="entry name" value="Ribonuclease H-like superfamily/Ribonuclease H"/>
    <property type="match status" value="1"/>
</dbReference>
<dbReference type="PANTHER" id="PTHR30231:SF41">
    <property type="entry name" value="DNA POLYMERASE III SUBUNIT EPSILON"/>
    <property type="match status" value="1"/>
</dbReference>
<proteinExistence type="predicted"/>
<reference evidence="4 5" key="1">
    <citation type="submission" date="2017-06" db="EMBL/GenBank/DDBJ databases">
        <title>Description of Avrilella dinanensis gen. nov. sp. nov.</title>
        <authorList>
            <person name="Leyer C."/>
            <person name="Sassi M."/>
            <person name="Minet J."/>
            <person name="Kayal S."/>
            <person name="Cattoir V."/>
        </authorList>
    </citation>
    <scope>NUCLEOTIDE SEQUENCE [LARGE SCALE GENOMIC DNA]</scope>
    <source>
        <strain evidence="4 5">UR159</strain>
    </source>
</reference>